<dbReference type="Proteomes" id="UP000324222">
    <property type="component" value="Unassembled WGS sequence"/>
</dbReference>
<name>A0A5B7FLU8_PORTR</name>
<dbReference type="EMBL" id="VSRR010008391">
    <property type="protein sequence ID" value="MPC48640.1"/>
    <property type="molecule type" value="Genomic_DNA"/>
</dbReference>
<reference evidence="1 2" key="1">
    <citation type="submission" date="2019-05" db="EMBL/GenBank/DDBJ databases">
        <title>Another draft genome of Portunus trituberculatus and its Hox gene families provides insights of decapod evolution.</title>
        <authorList>
            <person name="Jeong J.-H."/>
            <person name="Song I."/>
            <person name="Kim S."/>
            <person name="Choi T."/>
            <person name="Kim D."/>
            <person name="Ryu S."/>
            <person name="Kim W."/>
        </authorList>
    </citation>
    <scope>NUCLEOTIDE SEQUENCE [LARGE SCALE GENOMIC DNA]</scope>
    <source>
        <tissue evidence="1">Muscle</tissue>
    </source>
</reference>
<sequence length="70" mass="7550">MVLASMLASMPPLPIAHAAPHTGVYVDRRTGKHASSSTAMSKIEKLTGKEIDNAVYIVFILAMARCNDSY</sequence>
<comment type="caution">
    <text evidence="1">The sequence shown here is derived from an EMBL/GenBank/DDBJ whole genome shotgun (WGS) entry which is preliminary data.</text>
</comment>
<gene>
    <name evidence="1" type="ORF">E2C01_042422</name>
</gene>
<evidence type="ECO:0000313" key="2">
    <source>
        <dbReference type="Proteomes" id="UP000324222"/>
    </source>
</evidence>
<keyword evidence="2" id="KW-1185">Reference proteome</keyword>
<organism evidence="1 2">
    <name type="scientific">Portunus trituberculatus</name>
    <name type="common">Swimming crab</name>
    <name type="synonym">Neptunus trituberculatus</name>
    <dbReference type="NCBI Taxonomy" id="210409"/>
    <lineage>
        <taxon>Eukaryota</taxon>
        <taxon>Metazoa</taxon>
        <taxon>Ecdysozoa</taxon>
        <taxon>Arthropoda</taxon>
        <taxon>Crustacea</taxon>
        <taxon>Multicrustacea</taxon>
        <taxon>Malacostraca</taxon>
        <taxon>Eumalacostraca</taxon>
        <taxon>Eucarida</taxon>
        <taxon>Decapoda</taxon>
        <taxon>Pleocyemata</taxon>
        <taxon>Brachyura</taxon>
        <taxon>Eubrachyura</taxon>
        <taxon>Portunoidea</taxon>
        <taxon>Portunidae</taxon>
        <taxon>Portuninae</taxon>
        <taxon>Portunus</taxon>
    </lineage>
</organism>
<protein>
    <submittedName>
        <fullName evidence="1">Uncharacterized protein</fullName>
    </submittedName>
</protein>
<dbReference type="AlphaFoldDB" id="A0A5B7FLU8"/>
<evidence type="ECO:0000313" key="1">
    <source>
        <dbReference type="EMBL" id="MPC48640.1"/>
    </source>
</evidence>
<proteinExistence type="predicted"/>
<accession>A0A5B7FLU8</accession>